<feature type="repeat" description="ANK" evidence="3">
    <location>
        <begin position="624"/>
        <end position="657"/>
    </location>
</feature>
<name>A0AAD9AS94_9PEZI</name>
<gene>
    <name evidence="4" type="ORF">CCHR01_04849</name>
</gene>
<dbReference type="PANTHER" id="PTHR24188">
    <property type="entry name" value="ANKYRIN REPEAT PROTEIN"/>
    <property type="match status" value="1"/>
</dbReference>
<feature type="repeat" description="ANK" evidence="3">
    <location>
        <begin position="761"/>
        <end position="793"/>
    </location>
</feature>
<feature type="repeat" description="ANK" evidence="3">
    <location>
        <begin position="794"/>
        <end position="826"/>
    </location>
</feature>
<protein>
    <submittedName>
        <fullName evidence="4">Ankyrin repeat protein</fullName>
    </submittedName>
</protein>
<proteinExistence type="predicted"/>
<dbReference type="SUPFAM" id="SSF48403">
    <property type="entry name" value="Ankyrin repeat"/>
    <property type="match status" value="2"/>
</dbReference>
<evidence type="ECO:0000256" key="3">
    <source>
        <dbReference type="PROSITE-ProRule" id="PRU00023"/>
    </source>
</evidence>
<evidence type="ECO:0000313" key="5">
    <source>
        <dbReference type="Proteomes" id="UP001243330"/>
    </source>
</evidence>
<dbReference type="Gene3D" id="1.25.40.20">
    <property type="entry name" value="Ankyrin repeat-containing domain"/>
    <property type="match status" value="4"/>
</dbReference>
<feature type="repeat" description="ANK" evidence="3">
    <location>
        <begin position="517"/>
        <end position="558"/>
    </location>
</feature>
<feature type="repeat" description="ANK" evidence="3">
    <location>
        <begin position="691"/>
        <end position="723"/>
    </location>
</feature>
<feature type="repeat" description="ANK" evidence="3">
    <location>
        <begin position="724"/>
        <end position="756"/>
    </location>
</feature>
<keyword evidence="5" id="KW-1185">Reference proteome</keyword>
<organism evidence="4 5">
    <name type="scientific">Colletotrichum chrysophilum</name>
    <dbReference type="NCBI Taxonomy" id="1836956"/>
    <lineage>
        <taxon>Eukaryota</taxon>
        <taxon>Fungi</taxon>
        <taxon>Dikarya</taxon>
        <taxon>Ascomycota</taxon>
        <taxon>Pezizomycotina</taxon>
        <taxon>Sordariomycetes</taxon>
        <taxon>Hypocreomycetidae</taxon>
        <taxon>Glomerellales</taxon>
        <taxon>Glomerellaceae</taxon>
        <taxon>Colletotrichum</taxon>
        <taxon>Colletotrichum gloeosporioides species complex</taxon>
    </lineage>
</organism>
<sequence length="990" mass="110001">MDVPPIVTSPHDHSPIGLDSPPTFYWSLDACYGGFTHDTVNFQLQRQADGKWKAFANEHEAALSLWLSSVNDDKRKTAKLPKIRERPGNKINREDDARLRMEESNGELGLRLLGLHTAALHQDLRWWVPKDLLRIFEVQECDQHQEPQEPEERRYHQDDNQEQIFEMETHRVIGYGQQKVCLQDARNEIKRNQNSIRFSRKDLPEDITDDDDDEIAKDVGTNTVLATESLSSMPMLFAQHIFSAFMYAVTGMNKKTTLFQDTADVQPNTSGDSTWTSFTLRNATLSAMISEIESSGFGNLADIYFSVIPPLSEKHRLPQADDTIIAMAREKAEQHEQLQHWEEATKIYLWLFRTANTFKERGMLTKATAVLMEYLRQVSSTIDLSEGESGYILEPLKEAKRTIEKELNKSADHQVLMSLMALYARQGREWKCATFCEQDAQTSCDENDERLDEFNFTYLHKKACGDGFDLIYTQRSDLNAKDILRWMPLHYAARARSWYAVYEFLDRGADVSSVDLNGYTPLHYACQFSMEMDKDADNREMVIKYLIREDTDVNFQGRDGMTPLHYASMEGNEGIVSALIEAGARVDIPDASGNTPLLWAARKGGLSSTQSLWEVANKRLRDNHGRTALHLAALSGSADVAEWLITKAGADKEARDRLKFRPLHWAAMNGHEEVVDLFINEGAAKNAKILDGATPLHCAAAGGHAHVLALLLQHGLGTNDKCEEGSTALHSAAQGGHGKAVALLIQQGADKDAQLTGNNAVGITPLHQAAEEGHEKVVALLIQHGANPDVKDGKGATPLHNASKGGHENIVRLLIGVEVDIEAQCTSDADGAFEELGTLTPLHFAVGYGHANIVRILMDAGANTDVLDKDEPSRLAVAVIGGHMEIVKQLIENGPDVHEQRNQSVVGSHLTTGEALLHLAAKTGDVETVKLLIENGVDKHVVDAYGQQARQTASWQRQSAVREGGLEIRIGATNIKRSAKDFDQIILLLE</sequence>
<dbReference type="AlphaFoldDB" id="A0AAD9AS94"/>
<dbReference type="Proteomes" id="UP001243330">
    <property type="component" value="Unassembled WGS sequence"/>
</dbReference>
<dbReference type="PROSITE" id="PS50297">
    <property type="entry name" value="ANK_REP_REGION"/>
    <property type="match status" value="9"/>
</dbReference>
<dbReference type="Pfam" id="PF00023">
    <property type="entry name" value="Ank"/>
    <property type="match status" value="2"/>
</dbReference>
<evidence type="ECO:0000313" key="4">
    <source>
        <dbReference type="EMBL" id="KAK1852500.1"/>
    </source>
</evidence>
<dbReference type="InterPro" id="IPR036770">
    <property type="entry name" value="Ankyrin_rpt-contain_sf"/>
</dbReference>
<dbReference type="SMART" id="SM00248">
    <property type="entry name" value="ANK"/>
    <property type="match status" value="12"/>
</dbReference>
<dbReference type="Pfam" id="PF13637">
    <property type="entry name" value="Ank_4"/>
    <property type="match status" value="1"/>
</dbReference>
<dbReference type="EMBL" id="JAQOWY010000073">
    <property type="protein sequence ID" value="KAK1852500.1"/>
    <property type="molecule type" value="Genomic_DNA"/>
</dbReference>
<feature type="repeat" description="ANK" evidence="3">
    <location>
        <begin position="837"/>
        <end position="869"/>
    </location>
</feature>
<reference evidence="4" key="1">
    <citation type="submission" date="2023-01" db="EMBL/GenBank/DDBJ databases">
        <title>Colletotrichum chrysophilum M932 genome sequence.</title>
        <authorList>
            <person name="Baroncelli R."/>
        </authorList>
    </citation>
    <scope>NUCLEOTIDE SEQUENCE</scope>
    <source>
        <strain evidence="4">M932</strain>
    </source>
</reference>
<dbReference type="Pfam" id="PF12796">
    <property type="entry name" value="Ank_2"/>
    <property type="match status" value="4"/>
</dbReference>
<comment type="caution">
    <text evidence="4">The sequence shown here is derived from an EMBL/GenBank/DDBJ whole genome shotgun (WGS) entry which is preliminary data.</text>
</comment>
<dbReference type="PANTHER" id="PTHR24188:SF29">
    <property type="entry name" value="GH09064P"/>
    <property type="match status" value="1"/>
</dbReference>
<dbReference type="PRINTS" id="PR01415">
    <property type="entry name" value="ANKYRIN"/>
</dbReference>
<feature type="repeat" description="ANK" evidence="3">
    <location>
        <begin position="658"/>
        <end position="690"/>
    </location>
</feature>
<feature type="repeat" description="ANK" evidence="3">
    <location>
        <begin position="912"/>
        <end position="944"/>
    </location>
</feature>
<feature type="repeat" description="ANK" evidence="3">
    <location>
        <begin position="870"/>
        <end position="902"/>
    </location>
</feature>
<evidence type="ECO:0000256" key="1">
    <source>
        <dbReference type="ARBA" id="ARBA00022737"/>
    </source>
</evidence>
<keyword evidence="2 3" id="KW-0040">ANK repeat</keyword>
<dbReference type="InterPro" id="IPR002110">
    <property type="entry name" value="Ankyrin_rpt"/>
</dbReference>
<feature type="repeat" description="ANK" evidence="3">
    <location>
        <begin position="559"/>
        <end position="591"/>
    </location>
</feature>
<accession>A0AAD9AS94</accession>
<evidence type="ECO:0000256" key="2">
    <source>
        <dbReference type="ARBA" id="ARBA00023043"/>
    </source>
</evidence>
<dbReference type="PROSITE" id="PS50088">
    <property type="entry name" value="ANK_REPEAT"/>
    <property type="match status" value="11"/>
</dbReference>
<keyword evidence="1" id="KW-0677">Repeat</keyword>